<reference evidence="7 8" key="1">
    <citation type="journal article" date="2012" name="J. Bacteriol.">
        <title>Complete genome sequence of Pelagibacterium halotolerans B2T.</title>
        <authorList>
            <person name="Huo Y.Y."/>
            <person name="Cheng H."/>
            <person name="Han X.F."/>
            <person name="Jiang X.W."/>
            <person name="Sun C."/>
            <person name="Zhang X.Q."/>
            <person name="Zhu X.F."/>
            <person name="Liu Y.F."/>
            <person name="Li P.F."/>
            <person name="Ni P.X."/>
            <person name="Wu M."/>
        </authorList>
    </citation>
    <scope>NUCLEOTIDE SEQUENCE [LARGE SCALE GENOMIC DNA]</scope>
    <source>
        <strain evidence="8">DSM 22347 / JCM 15775 / CGMCC 1.7692 / B2</strain>
    </source>
</reference>
<feature type="transmembrane region" description="Helical" evidence="5">
    <location>
        <begin position="115"/>
        <end position="138"/>
    </location>
</feature>
<feature type="domain" description="O-antigen ligase-related" evidence="6">
    <location>
        <begin position="199"/>
        <end position="324"/>
    </location>
</feature>
<protein>
    <recommendedName>
        <fullName evidence="6">O-antigen ligase-related domain-containing protein</fullName>
    </recommendedName>
</protein>
<evidence type="ECO:0000313" key="7">
    <source>
        <dbReference type="EMBL" id="AEQ53146.1"/>
    </source>
</evidence>
<dbReference type="InterPro" id="IPR007016">
    <property type="entry name" value="O-antigen_ligase-rel_domated"/>
</dbReference>
<dbReference type="Pfam" id="PF04932">
    <property type="entry name" value="Wzy_C"/>
    <property type="match status" value="1"/>
</dbReference>
<dbReference type="HOGENOM" id="CLU_681243_0_0_5"/>
<feature type="transmembrane region" description="Helical" evidence="5">
    <location>
        <begin position="173"/>
        <end position="189"/>
    </location>
</feature>
<comment type="subcellular location">
    <subcellularLocation>
        <location evidence="1">Membrane</location>
        <topology evidence="1">Multi-pass membrane protein</topology>
    </subcellularLocation>
</comment>
<evidence type="ECO:0000259" key="6">
    <source>
        <dbReference type="Pfam" id="PF04932"/>
    </source>
</evidence>
<gene>
    <name evidence="7" type="ordered locus">KKY_3156</name>
</gene>
<feature type="transmembrane region" description="Helical" evidence="5">
    <location>
        <begin position="282"/>
        <end position="302"/>
    </location>
</feature>
<feature type="transmembrane region" description="Helical" evidence="5">
    <location>
        <begin position="314"/>
        <end position="333"/>
    </location>
</feature>
<dbReference type="PANTHER" id="PTHR37422:SF13">
    <property type="entry name" value="LIPOPOLYSACCHARIDE BIOSYNTHESIS PROTEIN PA4999-RELATED"/>
    <property type="match status" value="1"/>
</dbReference>
<feature type="transmembrane region" description="Helical" evidence="5">
    <location>
        <begin position="32"/>
        <end position="53"/>
    </location>
</feature>
<feature type="transmembrane region" description="Helical" evidence="5">
    <location>
        <begin position="60"/>
        <end position="78"/>
    </location>
</feature>
<keyword evidence="4 5" id="KW-0472">Membrane</keyword>
<dbReference type="GO" id="GO:0016020">
    <property type="term" value="C:membrane"/>
    <property type="evidence" value="ECO:0007669"/>
    <property type="project" value="UniProtKB-SubCell"/>
</dbReference>
<evidence type="ECO:0000256" key="3">
    <source>
        <dbReference type="ARBA" id="ARBA00022989"/>
    </source>
</evidence>
<evidence type="ECO:0000313" key="8">
    <source>
        <dbReference type="Proteomes" id="UP000008850"/>
    </source>
</evidence>
<name>G4RGZ3_PELHB</name>
<keyword evidence="3 5" id="KW-1133">Transmembrane helix</keyword>
<evidence type="ECO:0000256" key="4">
    <source>
        <dbReference type="ARBA" id="ARBA00023136"/>
    </source>
</evidence>
<sequence length="404" mass="42924">MTYTQKVTAALAGLCLLSGFMSGVSHFDLGWIKLSIVNICAILILAISVLDLFKRPHDGKLVAVAVIACFFIVSSLLAEDIFDVVSYNIIAFSNMMVIVTFFGNAPSASNVLRKIGQVGLLFGAALVFSYFIQVSLLGDRLIQDPLYWNQGGYLFRITHGSIFAFQGLSQNPNVVLMPFIASFVLAYGFSLKGRGAILSLLLILAVALLSSSRGNWAIAGTFLVGVTISRPGVLLVLLSLAGVSGLALVATAPALLAGQIWSIGRKLGSSLDPRVEKWRETFELYLANPWMGTGGGGVRSALGEGAENGYLEWLAQYGFIGITVALSILAIAVCVHAKRLGWRASVPMIFLLVIAGLSNAFNSAFVHPATMLLIGLALTSLPLGQRSLHAGSVSARNMALVART</sequence>
<dbReference type="EMBL" id="CP003075">
    <property type="protein sequence ID" value="AEQ53146.1"/>
    <property type="molecule type" value="Genomic_DNA"/>
</dbReference>
<dbReference type="InterPro" id="IPR051533">
    <property type="entry name" value="WaaL-like"/>
</dbReference>
<evidence type="ECO:0000256" key="5">
    <source>
        <dbReference type="SAM" id="Phobius"/>
    </source>
</evidence>
<keyword evidence="8" id="KW-1185">Reference proteome</keyword>
<accession>G4RGZ3</accession>
<dbReference type="eggNOG" id="COG3307">
    <property type="taxonomic scope" value="Bacteria"/>
</dbReference>
<dbReference type="PANTHER" id="PTHR37422">
    <property type="entry name" value="TEICHURONIC ACID BIOSYNTHESIS PROTEIN TUAE"/>
    <property type="match status" value="1"/>
</dbReference>
<proteinExistence type="predicted"/>
<dbReference type="PATRIC" id="fig|1082931.4.peg.3110"/>
<dbReference type="KEGG" id="phl:KKY_3156"/>
<dbReference type="AlphaFoldDB" id="G4RGZ3"/>
<feature type="transmembrane region" description="Helical" evidence="5">
    <location>
        <begin position="84"/>
        <end position="103"/>
    </location>
</feature>
<keyword evidence="2 5" id="KW-0812">Transmembrane</keyword>
<feature type="transmembrane region" description="Helical" evidence="5">
    <location>
        <begin position="196"/>
        <end position="213"/>
    </location>
</feature>
<dbReference type="RefSeq" id="WP_014132292.1">
    <property type="nucleotide sequence ID" value="NC_016078.1"/>
</dbReference>
<feature type="transmembrane region" description="Helical" evidence="5">
    <location>
        <begin position="233"/>
        <end position="261"/>
    </location>
</feature>
<organism evidence="7 8">
    <name type="scientific">Pelagibacterium halotolerans (strain DSM 22347 / JCM 15775 / CGMCC 1.7692 / B2)</name>
    <dbReference type="NCBI Taxonomy" id="1082931"/>
    <lineage>
        <taxon>Bacteria</taxon>
        <taxon>Pseudomonadati</taxon>
        <taxon>Pseudomonadota</taxon>
        <taxon>Alphaproteobacteria</taxon>
        <taxon>Hyphomicrobiales</taxon>
        <taxon>Devosiaceae</taxon>
        <taxon>Pelagibacterium</taxon>
    </lineage>
</organism>
<evidence type="ECO:0000256" key="2">
    <source>
        <dbReference type="ARBA" id="ARBA00022692"/>
    </source>
</evidence>
<evidence type="ECO:0000256" key="1">
    <source>
        <dbReference type="ARBA" id="ARBA00004141"/>
    </source>
</evidence>
<dbReference type="Proteomes" id="UP000008850">
    <property type="component" value="Chromosome"/>
</dbReference>